<sequence>MEKILPSLEHLILYYPAFKYLFISIGIGFGADYLLLAFGFMAAINLVPIWAIVVFGLLGTSVADALWFLLFRSRLARNIKPGRLANFLAFLHQTVHRLHNGNFFLTLFVVKFIYGARLPTYLYLSRTGFPLSKFMAYNMVAILAWIVALGPVGYLAGLGYTYLAETLKSVYVGVGLVLLIVVLFIIFQAWLKHKSD</sequence>
<keyword evidence="1" id="KW-0472">Membrane</keyword>
<evidence type="ECO:0008006" key="4">
    <source>
        <dbReference type="Google" id="ProtNLM"/>
    </source>
</evidence>
<dbReference type="STRING" id="1801797.A3G06_01070"/>
<reference evidence="2 3" key="1">
    <citation type="journal article" date="2016" name="Nat. Commun.">
        <title>Thousands of microbial genomes shed light on interconnected biogeochemical processes in an aquifer system.</title>
        <authorList>
            <person name="Anantharaman K."/>
            <person name="Brown C.T."/>
            <person name="Hug L.A."/>
            <person name="Sharon I."/>
            <person name="Castelle C.J."/>
            <person name="Probst A.J."/>
            <person name="Thomas B.C."/>
            <person name="Singh A."/>
            <person name="Wilkins M.J."/>
            <person name="Karaoz U."/>
            <person name="Brodie E.L."/>
            <person name="Williams K.H."/>
            <person name="Hubbard S.S."/>
            <person name="Banfield J.F."/>
        </authorList>
    </citation>
    <scope>NUCLEOTIDE SEQUENCE [LARGE SCALE GENOMIC DNA]</scope>
</reference>
<comment type="caution">
    <text evidence="2">The sequence shown here is derived from an EMBL/GenBank/DDBJ whole genome shotgun (WGS) entry which is preliminary data.</text>
</comment>
<dbReference type="Proteomes" id="UP000176192">
    <property type="component" value="Unassembled WGS sequence"/>
</dbReference>
<feature type="transmembrane region" description="Helical" evidence="1">
    <location>
        <begin position="170"/>
        <end position="191"/>
    </location>
</feature>
<evidence type="ECO:0000313" key="3">
    <source>
        <dbReference type="Proteomes" id="UP000176192"/>
    </source>
</evidence>
<feature type="transmembrane region" description="Helical" evidence="1">
    <location>
        <begin position="49"/>
        <end position="71"/>
    </location>
</feature>
<feature type="transmembrane region" description="Helical" evidence="1">
    <location>
        <begin position="136"/>
        <end position="163"/>
    </location>
</feature>
<feature type="transmembrane region" description="Helical" evidence="1">
    <location>
        <begin position="20"/>
        <end position="43"/>
    </location>
</feature>
<keyword evidence="1" id="KW-1133">Transmembrane helix</keyword>
<organism evidence="2 3">
    <name type="scientific">Candidatus Nomurabacteria bacterium RIFCSPLOWO2_12_FULL_46_14</name>
    <dbReference type="NCBI Taxonomy" id="1801797"/>
    <lineage>
        <taxon>Bacteria</taxon>
        <taxon>Candidatus Nomuraibacteriota</taxon>
    </lineage>
</organism>
<evidence type="ECO:0000313" key="2">
    <source>
        <dbReference type="EMBL" id="OGJ02619.1"/>
    </source>
</evidence>
<feature type="transmembrane region" description="Helical" evidence="1">
    <location>
        <begin position="103"/>
        <end position="124"/>
    </location>
</feature>
<name>A0A1F6Y8F6_9BACT</name>
<evidence type="ECO:0000256" key="1">
    <source>
        <dbReference type="SAM" id="Phobius"/>
    </source>
</evidence>
<protein>
    <recommendedName>
        <fullName evidence="4">DedA family protein</fullName>
    </recommendedName>
</protein>
<dbReference type="AlphaFoldDB" id="A0A1F6Y8F6"/>
<proteinExistence type="predicted"/>
<keyword evidence="1" id="KW-0812">Transmembrane</keyword>
<accession>A0A1F6Y8F6</accession>
<dbReference type="EMBL" id="MFVV01000038">
    <property type="protein sequence ID" value="OGJ02619.1"/>
    <property type="molecule type" value="Genomic_DNA"/>
</dbReference>
<gene>
    <name evidence="2" type="ORF">A3G06_01070</name>
</gene>